<keyword evidence="3" id="KW-1185">Reference proteome</keyword>
<reference evidence="2 3" key="1">
    <citation type="submission" date="2018-09" db="EMBL/GenBank/DDBJ databases">
        <title>Genomic Encyclopedia of Archaeal and Bacterial Type Strains, Phase II (KMG-II): from individual species to whole genera.</title>
        <authorList>
            <person name="Goeker M."/>
        </authorList>
    </citation>
    <scope>NUCLEOTIDE SEQUENCE [LARGE SCALE GENOMIC DNA]</scope>
    <source>
        <strain evidence="2 3">DSM 17008</strain>
    </source>
</reference>
<accession>A0A419UX11</accession>
<evidence type="ECO:0000313" key="2">
    <source>
        <dbReference type="EMBL" id="RKD69683.1"/>
    </source>
</evidence>
<keyword evidence="1" id="KW-0812">Transmembrane</keyword>
<dbReference type="AlphaFoldDB" id="A0A419UX11"/>
<gene>
    <name evidence="2" type="ORF">ATL39_3109</name>
</gene>
<comment type="caution">
    <text evidence="2">The sequence shown here is derived from an EMBL/GenBank/DDBJ whole genome shotgun (WGS) entry which is preliminary data.</text>
</comment>
<dbReference type="EMBL" id="RAPK01000011">
    <property type="protein sequence ID" value="RKD69683.1"/>
    <property type="molecule type" value="Genomic_DNA"/>
</dbReference>
<sequence length="59" mass="6450">MNNILLRTLFAVVIFPVMYTVLSLIIEETVPEWPALAGSAIAGAISGIFIIKFDNKAKK</sequence>
<feature type="transmembrane region" description="Helical" evidence="1">
    <location>
        <begin position="33"/>
        <end position="51"/>
    </location>
</feature>
<organism evidence="2 3">
    <name type="scientific">Sinobaca qinghaiensis</name>
    <dbReference type="NCBI Taxonomy" id="342944"/>
    <lineage>
        <taxon>Bacteria</taxon>
        <taxon>Bacillati</taxon>
        <taxon>Bacillota</taxon>
        <taxon>Bacilli</taxon>
        <taxon>Bacillales</taxon>
        <taxon>Sporolactobacillaceae</taxon>
        <taxon>Sinobaca</taxon>
    </lineage>
</organism>
<protein>
    <submittedName>
        <fullName evidence="2">Uncharacterized protein</fullName>
    </submittedName>
</protein>
<dbReference type="RefSeq" id="WP_120194242.1">
    <property type="nucleotide sequence ID" value="NZ_RAPK01000011.1"/>
</dbReference>
<keyword evidence="1" id="KW-1133">Transmembrane helix</keyword>
<evidence type="ECO:0000256" key="1">
    <source>
        <dbReference type="SAM" id="Phobius"/>
    </source>
</evidence>
<name>A0A419UX11_9BACL</name>
<keyword evidence="1" id="KW-0472">Membrane</keyword>
<dbReference type="Proteomes" id="UP000285120">
    <property type="component" value="Unassembled WGS sequence"/>
</dbReference>
<evidence type="ECO:0000313" key="3">
    <source>
        <dbReference type="Proteomes" id="UP000285120"/>
    </source>
</evidence>
<proteinExistence type="predicted"/>